<reference evidence="1 2" key="1">
    <citation type="submission" date="2020-08" db="EMBL/GenBank/DDBJ databases">
        <title>Sequencing the genomes of 1000 actinobacteria strains.</title>
        <authorList>
            <person name="Klenk H.-P."/>
        </authorList>
    </citation>
    <scope>NUCLEOTIDE SEQUENCE [LARGE SCALE GENOMIC DNA]</scope>
    <source>
        <strain evidence="1 2">DSM 45913</strain>
    </source>
</reference>
<keyword evidence="2" id="KW-1185">Reference proteome</keyword>
<gene>
    <name evidence="1" type="ORF">FHU36_006517</name>
</gene>
<proteinExistence type="predicted"/>
<evidence type="ECO:0000313" key="2">
    <source>
        <dbReference type="Proteomes" id="UP000583800"/>
    </source>
</evidence>
<dbReference type="EMBL" id="JACHJB010000003">
    <property type="protein sequence ID" value="MBB6349945.1"/>
    <property type="molecule type" value="Genomic_DNA"/>
</dbReference>
<dbReference type="Proteomes" id="UP000583800">
    <property type="component" value="Unassembled WGS sequence"/>
</dbReference>
<protein>
    <submittedName>
        <fullName evidence="1">Uncharacterized protein</fullName>
    </submittedName>
</protein>
<comment type="caution">
    <text evidence="1">The sequence shown here is derived from an EMBL/GenBank/DDBJ whole genome shotgun (WGS) entry which is preliminary data.</text>
</comment>
<sequence length="45" mass="5145">MRALLRRFRSTADVTFDETRGEVCDTSCRASALVDRARTNTLLIR</sequence>
<dbReference type="AlphaFoldDB" id="A0A7X0C7H4"/>
<dbReference type="RefSeq" id="WP_185087816.1">
    <property type="nucleotide sequence ID" value="NZ_JACHJB010000003.1"/>
</dbReference>
<evidence type="ECO:0000313" key="1">
    <source>
        <dbReference type="EMBL" id="MBB6349945.1"/>
    </source>
</evidence>
<accession>A0A7X0C7H4</accession>
<name>A0A7X0C7H4_9ACTN</name>
<organism evidence="1 2">
    <name type="scientific">Nonomuraea muscovyensis</name>
    <dbReference type="NCBI Taxonomy" id="1124761"/>
    <lineage>
        <taxon>Bacteria</taxon>
        <taxon>Bacillati</taxon>
        <taxon>Actinomycetota</taxon>
        <taxon>Actinomycetes</taxon>
        <taxon>Streptosporangiales</taxon>
        <taxon>Streptosporangiaceae</taxon>
        <taxon>Nonomuraea</taxon>
    </lineage>
</organism>